<dbReference type="PANTHER" id="PTHR34386">
    <property type="entry name" value="GLUTAREDOXIN"/>
    <property type="match status" value="1"/>
</dbReference>
<dbReference type="PANTHER" id="PTHR34386:SF1">
    <property type="entry name" value="GLUTAREDOXIN-LIKE PROTEIN NRDH"/>
    <property type="match status" value="1"/>
</dbReference>
<dbReference type="Proteomes" id="UP000281261">
    <property type="component" value="Unassembled WGS sequence"/>
</dbReference>
<evidence type="ECO:0000313" key="3">
    <source>
        <dbReference type="Proteomes" id="UP000281261"/>
    </source>
</evidence>
<dbReference type="CDD" id="cd02976">
    <property type="entry name" value="NrdH"/>
    <property type="match status" value="1"/>
</dbReference>
<gene>
    <name evidence="2" type="ORF">DRH29_04685</name>
</gene>
<accession>A0A420ZBE4</accession>
<protein>
    <submittedName>
        <fullName evidence="2">NrdH-redoxin</fullName>
    </submittedName>
</protein>
<dbReference type="Gene3D" id="3.40.30.10">
    <property type="entry name" value="Glutaredoxin"/>
    <property type="match status" value="1"/>
</dbReference>
<reference evidence="2 3" key="1">
    <citation type="submission" date="2018-06" db="EMBL/GenBank/DDBJ databases">
        <title>Extensive metabolic versatility and redundancy in microbially diverse, dynamic hydrothermal sediments.</title>
        <authorList>
            <person name="Dombrowski N."/>
            <person name="Teske A."/>
            <person name="Baker B.J."/>
        </authorList>
    </citation>
    <scope>NUCLEOTIDE SEQUENCE [LARGE SCALE GENOMIC DNA]</scope>
    <source>
        <strain evidence="2">B79_G16</strain>
    </source>
</reference>
<evidence type="ECO:0000313" key="2">
    <source>
        <dbReference type="EMBL" id="RLC36370.1"/>
    </source>
</evidence>
<dbReference type="InterPro" id="IPR051548">
    <property type="entry name" value="Grx-like_ET"/>
</dbReference>
<dbReference type="PROSITE" id="PS51354">
    <property type="entry name" value="GLUTAREDOXIN_2"/>
    <property type="match status" value="1"/>
</dbReference>
<dbReference type="InterPro" id="IPR002109">
    <property type="entry name" value="Glutaredoxin"/>
</dbReference>
<name>A0A420ZBE4_UNCK3</name>
<dbReference type="GO" id="GO:0045454">
    <property type="term" value="P:cell redox homeostasis"/>
    <property type="evidence" value="ECO:0007669"/>
    <property type="project" value="TreeGrafter"/>
</dbReference>
<dbReference type="AlphaFoldDB" id="A0A420ZBE4"/>
<dbReference type="PROSITE" id="PS00195">
    <property type="entry name" value="GLUTAREDOXIN_1"/>
    <property type="match status" value="1"/>
</dbReference>
<comment type="caution">
    <text evidence="2">The sequence shown here is derived from an EMBL/GenBank/DDBJ whole genome shotgun (WGS) entry which is preliminary data.</text>
</comment>
<dbReference type="InterPro" id="IPR036249">
    <property type="entry name" value="Thioredoxin-like_sf"/>
</dbReference>
<proteinExistence type="predicted"/>
<dbReference type="InterPro" id="IPR011767">
    <property type="entry name" value="GLR_AS"/>
</dbReference>
<organism evidence="2 3">
    <name type="scientific">candidate division Kazan bacterium</name>
    <dbReference type="NCBI Taxonomy" id="2202143"/>
    <lineage>
        <taxon>Bacteria</taxon>
        <taxon>Bacteria division Kazan-3B-28</taxon>
    </lineage>
</organism>
<dbReference type="EMBL" id="QMNG01000063">
    <property type="protein sequence ID" value="RLC36370.1"/>
    <property type="molecule type" value="Genomic_DNA"/>
</dbReference>
<feature type="domain" description="Glutaredoxin" evidence="1">
    <location>
        <begin position="9"/>
        <end position="66"/>
    </location>
</feature>
<dbReference type="GO" id="GO:0009055">
    <property type="term" value="F:electron transfer activity"/>
    <property type="evidence" value="ECO:0007669"/>
    <property type="project" value="TreeGrafter"/>
</dbReference>
<dbReference type="SUPFAM" id="SSF52833">
    <property type="entry name" value="Thioredoxin-like"/>
    <property type="match status" value="1"/>
</dbReference>
<dbReference type="Pfam" id="PF00462">
    <property type="entry name" value="Glutaredoxin"/>
    <property type="match status" value="1"/>
</dbReference>
<sequence>MPVSSQPRIIIFTSSSCPWCNRVKQYLREKRFRFREVNVERDADGARELRRRNIKGVPVVLINNKPIIGFDKAKIDKLLPIR</sequence>
<evidence type="ECO:0000259" key="1">
    <source>
        <dbReference type="Pfam" id="PF00462"/>
    </source>
</evidence>